<keyword evidence="1" id="KW-1133">Transmembrane helix</keyword>
<evidence type="ECO:0000256" key="1">
    <source>
        <dbReference type="SAM" id="Phobius"/>
    </source>
</evidence>
<reference evidence="2 3" key="1">
    <citation type="submission" date="2016-06" db="EMBL/GenBank/DDBJ databases">
        <authorList>
            <consortium name="Pathogen Informatics"/>
        </authorList>
    </citation>
    <scope>NUCLEOTIDE SEQUENCE [LARGE SCALE GENOMIC DNA]</scope>
    <source>
        <strain evidence="2">PowCR01</strain>
    </source>
</reference>
<dbReference type="AlphaFoldDB" id="A0A1C3KWN7"/>
<dbReference type="VEuPathDB" id="PlasmoDB:POWCR01_130006400"/>
<name>A0A1C3KWN7_PLAOA</name>
<dbReference type="Proteomes" id="UP000243200">
    <property type="component" value="Chromosome 13"/>
</dbReference>
<dbReference type="VEuPathDB" id="PlasmoDB:PocGH01_13010500"/>
<proteinExistence type="predicted"/>
<evidence type="ECO:0000313" key="3">
    <source>
        <dbReference type="Proteomes" id="UP000243200"/>
    </source>
</evidence>
<sequence length="324" mass="37792">MSSTQPDKYLFFNDYKTYKRYEDYIEKDFLSGKHRNACNSSLPDAEDSNSEFVKDICAKFKHFYNFIILTKGQSKPKSLDNKDFTYLNYWLNNKLRINTFSSHINVNDIHNKLKNCDSEIAGKGKFEGNLYEIEDEDFENMNLLNKLHNSHSEIFNNISKHTTGKISCLKQYREFIDTYKKGINQCHNDNINFCHALNIYKNKYKEIYGTNSISDKCIDADLLKLPTYKDISRENCTLFEKGDGKNFVVERILGPIFATLFILIFLYAFTPLGKLIRSKKVPNKETHNNIYGKNDQSFLNTSDNESINMNDNPYHISYDSIGNL</sequence>
<organism evidence="2 3">
    <name type="scientific">Plasmodium ovale</name>
    <name type="common">malaria parasite P. ovale</name>
    <dbReference type="NCBI Taxonomy" id="36330"/>
    <lineage>
        <taxon>Eukaryota</taxon>
        <taxon>Sar</taxon>
        <taxon>Alveolata</taxon>
        <taxon>Apicomplexa</taxon>
        <taxon>Aconoidasida</taxon>
        <taxon>Haemosporida</taxon>
        <taxon>Plasmodiidae</taxon>
        <taxon>Plasmodium</taxon>
        <taxon>Plasmodium (Plasmodium)</taxon>
    </lineage>
</organism>
<keyword evidence="1" id="KW-0472">Membrane</keyword>
<dbReference type="OrthoDB" id="386202at2759"/>
<accession>A0A1C3KWN7</accession>
<keyword evidence="1" id="KW-0812">Transmembrane</keyword>
<dbReference type="Pfam" id="PF05795">
    <property type="entry name" value="Plasmodium_Vir"/>
    <property type="match status" value="1"/>
</dbReference>
<protein>
    <submittedName>
        <fullName evidence="2">Plasmodium vivax Vir protein, putative</fullName>
    </submittedName>
</protein>
<dbReference type="EMBL" id="LT594517">
    <property type="protein sequence ID" value="SBT78580.1"/>
    <property type="molecule type" value="Genomic_DNA"/>
</dbReference>
<evidence type="ECO:0000313" key="2">
    <source>
        <dbReference type="EMBL" id="SBT78580.1"/>
    </source>
</evidence>
<feature type="transmembrane region" description="Helical" evidence="1">
    <location>
        <begin position="252"/>
        <end position="270"/>
    </location>
</feature>
<dbReference type="InterPro" id="IPR008780">
    <property type="entry name" value="Plasmodium_Vir"/>
</dbReference>
<gene>
    <name evidence="2" type="primary">PowCR01_130006400</name>
    <name evidence="2" type="ORF">POWCR01_130006400</name>
</gene>